<name>A0AAD7B0M1_9AGAR</name>
<feature type="region of interest" description="Disordered" evidence="1">
    <location>
        <begin position="277"/>
        <end position="299"/>
    </location>
</feature>
<protein>
    <submittedName>
        <fullName evidence="2">Uncharacterized protein</fullName>
    </submittedName>
</protein>
<evidence type="ECO:0000313" key="2">
    <source>
        <dbReference type="EMBL" id="KAJ7606410.1"/>
    </source>
</evidence>
<reference evidence="2" key="1">
    <citation type="submission" date="2023-03" db="EMBL/GenBank/DDBJ databases">
        <title>Massive genome expansion in bonnet fungi (Mycena s.s.) driven by repeated elements and novel gene families across ecological guilds.</title>
        <authorList>
            <consortium name="Lawrence Berkeley National Laboratory"/>
            <person name="Harder C.B."/>
            <person name="Miyauchi S."/>
            <person name="Viragh M."/>
            <person name="Kuo A."/>
            <person name="Thoen E."/>
            <person name="Andreopoulos B."/>
            <person name="Lu D."/>
            <person name="Skrede I."/>
            <person name="Drula E."/>
            <person name="Henrissat B."/>
            <person name="Morin E."/>
            <person name="Kohler A."/>
            <person name="Barry K."/>
            <person name="LaButti K."/>
            <person name="Morin E."/>
            <person name="Salamov A."/>
            <person name="Lipzen A."/>
            <person name="Mereny Z."/>
            <person name="Hegedus B."/>
            <person name="Baldrian P."/>
            <person name="Stursova M."/>
            <person name="Weitz H."/>
            <person name="Taylor A."/>
            <person name="Grigoriev I.V."/>
            <person name="Nagy L.G."/>
            <person name="Martin F."/>
            <person name="Kauserud H."/>
        </authorList>
    </citation>
    <scope>NUCLEOTIDE SEQUENCE</scope>
    <source>
        <strain evidence="2">9284</strain>
    </source>
</reference>
<dbReference type="EMBL" id="JARKIF010000058">
    <property type="protein sequence ID" value="KAJ7606410.1"/>
    <property type="molecule type" value="Genomic_DNA"/>
</dbReference>
<dbReference type="AlphaFoldDB" id="A0AAD7B0M1"/>
<keyword evidence="3" id="KW-1185">Reference proteome</keyword>
<gene>
    <name evidence="2" type="ORF">FB45DRAFT_1068533</name>
</gene>
<dbReference type="Proteomes" id="UP001221142">
    <property type="component" value="Unassembled WGS sequence"/>
</dbReference>
<sequence length="299" mass="31581">MPGIVSEVPENCAPLNNPSGNGPCTLLSFCGFDKSCICTAVEYFLSTACATCNDLLPTRWSNYSTLEGCGVAPLSILPSPLPQGNLTLPSWAIAMASATPSPVTLDFQAAVTLAKTTPATGSAASSSLSPGPSGSSTISLGSTVTLGPSSSQISADGAHKYRRRRRGSNREYTAVDVARPYPVFHSTVAGTTSSTNESRDEPRVQVNSKARQEYLHSELQATTEKLTHLRDQRRFPMASRLGSHLVPSATSRTLASVSRMQEQLAAQEAQIRELHAQLSSPGLSDEPPPGYSEGSPTEV</sequence>
<accession>A0AAD7B0M1</accession>
<evidence type="ECO:0000313" key="3">
    <source>
        <dbReference type="Proteomes" id="UP001221142"/>
    </source>
</evidence>
<feature type="region of interest" description="Disordered" evidence="1">
    <location>
        <begin position="120"/>
        <end position="174"/>
    </location>
</feature>
<comment type="caution">
    <text evidence="2">The sequence shown here is derived from an EMBL/GenBank/DDBJ whole genome shotgun (WGS) entry which is preliminary data.</text>
</comment>
<evidence type="ECO:0000256" key="1">
    <source>
        <dbReference type="SAM" id="MobiDB-lite"/>
    </source>
</evidence>
<organism evidence="2 3">
    <name type="scientific">Roridomyces roridus</name>
    <dbReference type="NCBI Taxonomy" id="1738132"/>
    <lineage>
        <taxon>Eukaryota</taxon>
        <taxon>Fungi</taxon>
        <taxon>Dikarya</taxon>
        <taxon>Basidiomycota</taxon>
        <taxon>Agaricomycotina</taxon>
        <taxon>Agaricomycetes</taxon>
        <taxon>Agaricomycetidae</taxon>
        <taxon>Agaricales</taxon>
        <taxon>Marasmiineae</taxon>
        <taxon>Mycenaceae</taxon>
        <taxon>Roridomyces</taxon>
    </lineage>
</organism>
<proteinExistence type="predicted"/>
<feature type="compositionally biased region" description="Low complexity" evidence="1">
    <location>
        <begin position="120"/>
        <end position="147"/>
    </location>
</feature>